<organism evidence="2 3">
    <name type="scientific">Brevibacillus laterosporus</name>
    <name type="common">Bacillus laterosporus</name>
    <dbReference type="NCBI Taxonomy" id="1465"/>
    <lineage>
        <taxon>Bacteria</taxon>
        <taxon>Bacillati</taxon>
        <taxon>Bacillota</taxon>
        <taxon>Bacilli</taxon>
        <taxon>Bacillales</taxon>
        <taxon>Paenibacillaceae</taxon>
        <taxon>Brevibacillus</taxon>
    </lineage>
</organism>
<dbReference type="Pfam" id="PF01497">
    <property type="entry name" value="Peripla_BP_2"/>
    <property type="match status" value="1"/>
</dbReference>
<keyword evidence="3" id="KW-1185">Reference proteome</keyword>
<dbReference type="InterPro" id="IPR050902">
    <property type="entry name" value="ABC_Transporter_SBP"/>
</dbReference>
<accession>A0A502I4W3</accession>
<protein>
    <submittedName>
        <fullName evidence="2">Cobalamin-binding protein</fullName>
    </submittedName>
</protein>
<evidence type="ECO:0000313" key="3">
    <source>
        <dbReference type="Proteomes" id="UP000319432"/>
    </source>
</evidence>
<proteinExistence type="inferred from homology"/>
<gene>
    <name evidence="2" type="ORF">EEL30_02025</name>
</gene>
<dbReference type="OrthoDB" id="9787772at2"/>
<comment type="similarity">
    <text evidence="1">Belongs to the bacterial solute-binding protein 8 family.</text>
</comment>
<dbReference type="Gene3D" id="3.40.50.1980">
    <property type="entry name" value="Nitrogenase molybdenum iron protein domain"/>
    <property type="match status" value="2"/>
</dbReference>
<dbReference type="InterPro" id="IPR002491">
    <property type="entry name" value="ABC_transptr_periplasmic_BD"/>
</dbReference>
<dbReference type="PANTHER" id="PTHR30535:SF34">
    <property type="entry name" value="MOLYBDATE-BINDING PROTEIN MOLA"/>
    <property type="match status" value="1"/>
</dbReference>
<evidence type="ECO:0000313" key="2">
    <source>
        <dbReference type="EMBL" id="QDX91263.1"/>
    </source>
</evidence>
<reference evidence="2 3" key="1">
    <citation type="submission" date="2018-11" db="EMBL/GenBank/DDBJ databases">
        <title>Phylogenetic determinants of toxin gene distribution in genomes of Brevibacillus laterosporus.</title>
        <authorList>
            <person name="Glare T.R."/>
            <person name="Durrant A."/>
            <person name="Berry C."/>
            <person name="Palma L."/>
            <person name="Ormskirk M."/>
            <person name="Cox M.O."/>
        </authorList>
    </citation>
    <scope>NUCLEOTIDE SEQUENCE [LARGE SCALE GENOMIC DNA]</scope>
    <source>
        <strain evidence="2 3">1821L</strain>
    </source>
</reference>
<dbReference type="PROSITE" id="PS50983">
    <property type="entry name" value="FE_B12_PBP"/>
    <property type="match status" value="1"/>
</dbReference>
<dbReference type="CDD" id="cd01144">
    <property type="entry name" value="BtuF"/>
    <property type="match status" value="1"/>
</dbReference>
<name>A0A502I4W3_BRELA</name>
<dbReference type="Proteomes" id="UP000319432">
    <property type="component" value="Chromosome"/>
</dbReference>
<dbReference type="AlphaFoldDB" id="A0A502I4W3"/>
<dbReference type="PANTHER" id="PTHR30535">
    <property type="entry name" value="VITAMIN B12-BINDING PROTEIN"/>
    <property type="match status" value="1"/>
</dbReference>
<sequence>MRIISLCPSNTEILYALDAGEHVIALDDHSDWPLEWQHLPKVGPDLTIDMNKVEALQPDLVIASLSVPGMEKNIEELKKRNLPYIILNPSHISDIAENIREVGRSINRIEKAEQVATHFTERIEQIRMLTKHVNDRPTLYWEWWPNPLYTPGRTNWLTNVSELAGATNVFADYNTDNVKTTRDQVAERNPDHIMVVWCGIEIKRIKSSMIKERPEWQQVTAIQKNDVHILEEGLYCRPSPRLLEGLEQLIKVLHPSLGISLDKSALTTSSVPTEP</sequence>
<evidence type="ECO:0000256" key="1">
    <source>
        <dbReference type="ARBA" id="ARBA00008814"/>
    </source>
</evidence>
<dbReference type="SUPFAM" id="SSF53807">
    <property type="entry name" value="Helical backbone' metal receptor"/>
    <property type="match status" value="1"/>
</dbReference>
<dbReference type="EMBL" id="CP033464">
    <property type="protein sequence ID" value="QDX91263.1"/>
    <property type="molecule type" value="Genomic_DNA"/>
</dbReference>